<dbReference type="EMBL" id="FMHW01000002">
    <property type="protein sequence ID" value="SCL41544.1"/>
    <property type="molecule type" value="Genomic_DNA"/>
</dbReference>
<name>A0A1C6TIH8_9ACTN</name>
<evidence type="ECO:0000256" key="1">
    <source>
        <dbReference type="SAM" id="Coils"/>
    </source>
</evidence>
<dbReference type="STRING" id="145854.GA0074692_6372"/>
<gene>
    <name evidence="4" type="ORF">GA0074692_6372</name>
</gene>
<keyword evidence="5" id="KW-1185">Reference proteome</keyword>
<keyword evidence="3" id="KW-0472">Membrane</keyword>
<keyword evidence="3" id="KW-0812">Transmembrane</keyword>
<evidence type="ECO:0000313" key="5">
    <source>
        <dbReference type="Proteomes" id="UP000198959"/>
    </source>
</evidence>
<feature type="region of interest" description="Disordered" evidence="2">
    <location>
        <begin position="176"/>
        <end position="225"/>
    </location>
</feature>
<reference evidence="5" key="1">
    <citation type="submission" date="2016-06" db="EMBL/GenBank/DDBJ databases">
        <authorList>
            <person name="Varghese N."/>
            <person name="Submissions Spin"/>
        </authorList>
    </citation>
    <scope>NUCLEOTIDE SEQUENCE [LARGE SCALE GENOMIC DNA]</scope>
    <source>
        <strain evidence="5">DSM 43817</strain>
    </source>
</reference>
<sequence length="225" mass="25173">MSPTQIVVIVLVVLLIAAAVALAVPASRRRQLRRRFGPEYDRLVAERASRSEAEKELRDRERRHAELTLTPLSPESRARYTAAWEEVQLRFVDTPAEAVGEADALVARLVAERGYPTGDFDEQAAHLSVAHARTLTRYREAHEIHLRNERGEASTEELRQAVVHYRALVADLLGTEPVPAQPSTPHRTEPVAAQPPAQRTKTETPAQPPAQRRTETETPHDVTSR</sequence>
<keyword evidence="3" id="KW-1133">Transmembrane helix</keyword>
<feature type="coiled-coil region" evidence="1">
    <location>
        <begin position="43"/>
        <end position="70"/>
    </location>
</feature>
<accession>A0A1C6TIH8</accession>
<dbReference type="Proteomes" id="UP000198959">
    <property type="component" value="Unassembled WGS sequence"/>
</dbReference>
<organism evidence="4 5">
    <name type="scientific">Micromonospora pallida</name>
    <dbReference type="NCBI Taxonomy" id="145854"/>
    <lineage>
        <taxon>Bacteria</taxon>
        <taxon>Bacillati</taxon>
        <taxon>Actinomycetota</taxon>
        <taxon>Actinomycetes</taxon>
        <taxon>Micromonosporales</taxon>
        <taxon>Micromonosporaceae</taxon>
        <taxon>Micromonospora</taxon>
    </lineage>
</organism>
<evidence type="ECO:0000256" key="2">
    <source>
        <dbReference type="SAM" id="MobiDB-lite"/>
    </source>
</evidence>
<proteinExistence type="predicted"/>
<feature type="transmembrane region" description="Helical" evidence="3">
    <location>
        <begin position="6"/>
        <end position="26"/>
    </location>
</feature>
<feature type="compositionally biased region" description="Basic and acidic residues" evidence="2">
    <location>
        <begin position="212"/>
        <end position="225"/>
    </location>
</feature>
<evidence type="ECO:0000313" key="4">
    <source>
        <dbReference type="EMBL" id="SCL41544.1"/>
    </source>
</evidence>
<keyword evidence="1" id="KW-0175">Coiled coil</keyword>
<evidence type="ECO:0008006" key="6">
    <source>
        <dbReference type="Google" id="ProtNLM"/>
    </source>
</evidence>
<dbReference type="RefSeq" id="WP_091651318.1">
    <property type="nucleotide sequence ID" value="NZ_FMHW01000002.1"/>
</dbReference>
<dbReference type="OrthoDB" id="7502542at2"/>
<evidence type="ECO:0000256" key="3">
    <source>
        <dbReference type="SAM" id="Phobius"/>
    </source>
</evidence>
<protein>
    <recommendedName>
        <fullName evidence="6">Secreted protein</fullName>
    </recommendedName>
</protein>
<dbReference type="AlphaFoldDB" id="A0A1C6TIH8"/>